<keyword evidence="2 6" id="KW-0645">Protease</keyword>
<dbReference type="PANTHER" id="PTHR43806:SF11">
    <property type="entry name" value="CEREVISIN-RELATED"/>
    <property type="match status" value="1"/>
</dbReference>
<keyword evidence="8" id="KW-1133">Transmembrane helix</keyword>
<organism evidence="11 12">
    <name type="scientific">Abyssibacter profundi</name>
    <dbReference type="NCBI Taxonomy" id="2182787"/>
    <lineage>
        <taxon>Bacteria</taxon>
        <taxon>Pseudomonadati</taxon>
        <taxon>Pseudomonadota</taxon>
        <taxon>Gammaproteobacteria</taxon>
        <taxon>Chromatiales</taxon>
        <taxon>Oceanococcaceae</taxon>
        <taxon>Abyssibacter</taxon>
    </lineage>
</organism>
<evidence type="ECO:0000256" key="1">
    <source>
        <dbReference type="ARBA" id="ARBA00011073"/>
    </source>
</evidence>
<dbReference type="GO" id="GO:0007155">
    <property type="term" value="P:cell adhesion"/>
    <property type="evidence" value="ECO:0007669"/>
    <property type="project" value="InterPro"/>
</dbReference>
<reference evidence="11 12" key="1">
    <citation type="submission" date="2018-05" db="EMBL/GenBank/DDBJ databases">
        <title>Abyssibacter profundi OUC007T gen. nov., sp. nov, a marine bacterium isolated from seawater of the Mariana Trench.</title>
        <authorList>
            <person name="Zhou S."/>
        </authorList>
    </citation>
    <scope>NUCLEOTIDE SEQUENCE [LARGE SCALE GENOMIC DNA]</scope>
    <source>
        <strain evidence="11 12">OUC007</strain>
    </source>
</reference>
<feature type="compositionally biased region" description="Basic and acidic residues" evidence="7">
    <location>
        <begin position="500"/>
        <end position="513"/>
    </location>
</feature>
<dbReference type="Proteomes" id="UP000251800">
    <property type="component" value="Unassembled WGS sequence"/>
</dbReference>
<keyword evidence="3 9" id="KW-0732">Signal</keyword>
<dbReference type="InterPro" id="IPR028974">
    <property type="entry name" value="TSP_type-3_rpt"/>
</dbReference>
<feature type="active site" description="Charge relay system" evidence="6">
    <location>
        <position position="203"/>
    </location>
</feature>
<keyword evidence="8" id="KW-0812">Transmembrane</keyword>
<dbReference type="GO" id="GO:0006508">
    <property type="term" value="P:proteolysis"/>
    <property type="evidence" value="ECO:0007669"/>
    <property type="project" value="UniProtKB-KW"/>
</dbReference>
<evidence type="ECO:0000313" key="12">
    <source>
        <dbReference type="Proteomes" id="UP000251800"/>
    </source>
</evidence>
<comment type="similarity">
    <text evidence="1 6">Belongs to the peptidase S8 family.</text>
</comment>
<keyword evidence="4 6" id="KW-0378">Hydrolase</keyword>
<feature type="compositionally biased region" description="Acidic residues" evidence="7">
    <location>
        <begin position="514"/>
        <end position="530"/>
    </location>
</feature>
<feature type="signal peptide" evidence="9">
    <location>
        <begin position="1"/>
        <end position="18"/>
    </location>
</feature>
<feature type="chain" id="PRO_5016800497" description="Peptidase S8/S53 domain-containing protein" evidence="9">
    <location>
        <begin position="19"/>
        <end position="763"/>
    </location>
</feature>
<feature type="compositionally biased region" description="Acidic residues" evidence="7">
    <location>
        <begin position="542"/>
        <end position="576"/>
    </location>
</feature>
<sequence length="763" mass="80900">MRLSVALLGSILFTSVFAGPVPDQGTLPSDHHKATLPAYDVPAGQALSLTGQPSAPDVLVRDESGRLIRYTANSEVMTLPVHSRDIQIQLANPLKVDLQYQRLPVSETRPTTALNVERIIPGQLLVRRDRPGSRGRLIELAGLGRDATILEAQRMRASGQYRYVEFNSIVMPAAYENQWMLQTVRPTGAWHYTTGGARVAVLDTTFWLEHPAFEGVFNLADRFDAKPNTEDNRDVSALALYERSGVLQNHGSGTASMVATALAAHSEIMGLAYGSPITPIQIGAEDSDGGTATNVMIEAMRFALGLPTDAGITASQPVSVINVSYEDKTSFEYAAEAYEEIIAEGANLVFSVGNSSLRRNLAQDKVPGVILVGAVKSDLTRARFSNTSPDLDLVAPGRYDGQLRSGAHLASAYERDGQIVHYINVNGEGTSVAAPQVTAAIALAFSLRPDLTPQQIEQIIHAGTATRDTGPAGFDEDTGYGVLDATRMVHAARDFGQGDETTRDIDNDGVVDRDDVDDDGDGVADGDDAFPADPSESRDTDGDGLGDDFADLDDDGDGIPDSQDTDFDNDGTDNDADAFPNDPSEQSDLDGDGVGDNADPDRDGDGMPNEADAFPDDPAEDSDLDGDGVGDNADPDRDGDGTPNETDAFPDDATEQSDTDSDGIGDRADSDDDGDGVPDDDDAFPLDATEHSDADGDGVGDQADNDDDNDGVADEHDYAPLDPAQSAPPVNESEGGEGAGPISLISLIILLVAGGRRRQIRRR</sequence>
<dbReference type="InterPro" id="IPR003367">
    <property type="entry name" value="Thrombospondin_3-like_rpt"/>
</dbReference>
<feature type="compositionally biased region" description="Acidic residues" evidence="7">
    <location>
        <begin position="613"/>
        <end position="628"/>
    </location>
</feature>
<keyword evidence="8" id="KW-0472">Membrane</keyword>
<dbReference type="EMBL" id="QEQK01000001">
    <property type="protein sequence ID" value="PWN57791.1"/>
    <property type="molecule type" value="Genomic_DNA"/>
</dbReference>
<dbReference type="PROSITE" id="PS00138">
    <property type="entry name" value="SUBTILASE_SER"/>
    <property type="match status" value="1"/>
</dbReference>
<dbReference type="PANTHER" id="PTHR43806">
    <property type="entry name" value="PEPTIDASE S8"/>
    <property type="match status" value="1"/>
</dbReference>
<evidence type="ECO:0000256" key="5">
    <source>
        <dbReference type="ARBA" id="ARBA00022825"/>
    </source>
</evidence>
<evidence type="ECO:0000256" key="8">
    <source>
        <dbReference type="SAM" id="Phobius"/>
    </source>
</evidence>
<evidence type="ECO:0000259" key="10">
    <source>
        <dbReference type="Pfam" id="PF00082"/>
    </source>
</evidence>
<dbReference type="AlphaFoldDB" id="A0A363UQP9"/>
<dbReference type="CDD" id="cd00306">
    <property type="entry name" value="Peptidases_S8_S53"/>
    <property type="match status" value="1"/>
</dbReference>
<accession>A0A363UQP9</accession>
<feature type="transmembrane region" description="Helical" evidence="8">
    <location>
        <begin position="738"/>
        <end position="755"/>
    </location>
</feature>
<keyword evidence="5 6" id="KW-0720">Serine protease</keyword>
<feature type="region of interest" description="Disordered" evidence="7">
    <location>
        <begin position="494"/>
        <end position="740"/>
    </location>
</feature>
<dbReference type="SUPFAM" id="SSF103647">
    <property type="entry name" value="TSP type-3 repeat"/>
    <property type="match status" value="1"/>
</dbReference>
<proteinExistence type="inferred from homology"/>
<feature type="compositionally biased region" description="Acidic residues" evidence="7">
    <location>
        <begin position="695"/>
        <end position="712"/>
    </location>
</feature>
<dbReference type="InterPro" id="IPR050131">
    <property type="entry name" value="Peptidase_S8_subtilisin-like"/>
</dbReference>
<feature type="domain" description="Peptidase S8/S53" evidence="10">
    <location>
        <begin position="196"/>
        <end position="481"/>
    </location>
</feature>
<dbReference type="OrthoDB" id="9790784at2"/>
<dbReference type="Pfam" id="PF02412">
    <property type="entry name" value="TSP_3"/>
    <property type="match status" value="2"/>
</dbReference>
<dbReference type="Gene3D" id="4.10.1080.10">
    <property type="entry name" value="TSP type-3 repeat"/>
    <property type="match status" value="2"/>
</dbReference>
<dbReference type="InterPro" id="IPR015500">
    <property type="entry name" value="Peptidase_S8_subtilisin-rel"/>
</dbReference>
<comment type="caution">
    <text evidence="11">The sequence shown here is derived from an EMBL/GenBank/DDBJ whole genome shotgun (WGS) entry which is preliminary data.</text>
</comment>
<gene>
    <name evidence="11" type="ORF">DEH80_01240</name>
</gene>
<dbReference type="InterPro" id="IPR023828">
    <property type="entry name" value="Peptidase_S8_Ser-AS"/>
</dbReference>
<evidence type="ECO:0000256" key="7">
    <source>
        <dbReference type="SAM" id="MobiDB-lite"/>
    </source>
</evidence>
<dbReference type="SUPFAM" id="SSF52743">
    <property type="entry name" value="Subtilisin-like"/>
    <property type="match status" value="1"/>
</dbReference>
<dbReference type="Gene3D" id="3.40.50.200">
    <property type="entry name" value="Peptidase S8/S53 domain"/>
    <property type="match status" value="1"/>
</dbReference>
<protein>
    <recommendedName>
        <fullName evidence="10">Peptidase S8/S53 domain-containing protein</fullName>
    </recommendedName>
</protein>
<dbReference type="PROSITE" id="PS51892">
    <property type="entry name" value="SUBTILASE"/>
    <property type="match status" value="1"/>
</dbReference>
<keyword evidence="12" id="KW-1185">Reference proteome</keyword>
<dbReference type="Pfam" id="PF00082">
    <property type="entry name" value="Peptidase_S8"/>
    <property type="match status" value="1"/>
</dbReference>
<dbReference type="InterPro" id="IPR036852">
    <property type="entry name" value="Peptidase_S8/S53_dom_sf"/>
</dbReference>
<evidence type="ECO:0000313" key="11">
    <source>
        <dbReference type="EMBL" id="PWN57791.1"/>
    </source>
</evidence>
<dbReference type="GO" id="GO:0004252">
    <property type="term" value="F:serine-type endopeptidase activity"/>
    <property type="evidence" value="ECO:0007669"/>
    <property type="project" value="UniProtKB-UniRule"/>
</dbReference>
<feature type="active site" description="Charge relay system" evidence="6">
    <location>
        <position position="250"/>
    </location>
</feature>
<dbReference type="PRINTS" id="PR00723">
    <property type="entry name" value="SUBTILISIN"/>
</dbReference>
<evidence type="ECO:0000256" key="3">
    <source>
        <dbReference type="ARBA" id="ARBA00022729"/>
    </source>
</evidence>
<feature type="active site" description="Charge relay system" evidence="6">
    <location>
        <position position="431"/>
    </location>
</feature>
<evidence type="ECO:0000256" key="4">
    <source>
        <dbReference type="ARBA" id="ARBA00022801"/>
    </source>
</evidence>
<feature type="compositionally biased region" description="Acidic residues" evidence="7">
    <location>
        <begin position="648"/>
        <end position="684"/>
    </location>
</feature>
<evidence type="ECO:0000256" key="6">
    <source>
        <dbReference type="PROSITE-ProRule" id="PRU01240"/>
    </source>
</evidence>
<dbReference type="InterPro" id="IPR000209">
    <property type="entry name" value="Peptidase_S8/S53_dom"/>
</dbReference>
<dbReference type="RefSeq" id="WP_109718647.1">
    <property type="nucleotide sequence ID" value="NZ_QEQK01000001.1"/>
</dbReference>
<dbReference type="GO" id="GO:0005509">
    <property type="term" value="F:calcium ion binding"/>
    <property type="evidence" value="ECO:0007669"/>
    <property type="project" value="InterPro"/>
</dbReference>
<evidence type="ECO:0000256" key="9">
    <source>
        <dbReference type="SAM" id="SignalP"/>
    </source>
</evidence>
<name>A0A363UQP9_9GAMM</name>
<evidence type="ECO:0000256" key="2">
    <source>
        <dbReference type="ARBA" id="ARBA00022670"/>
    </source>
</evidence>